<dbReference type="PANTHER" id="PTHR30005">
    <property type="entry name" value="EXOPOLYPHOSPHATASE"/>
    <property type="match status" value="1"/>
</dbReference>
<evidence type="ECO:0000259" key="1">
    <source>
        <dbReference type="Pfam" id="PF02541"/>
    </source>
</evidence>
<proteinExistence type="predicted"/>
<dbReference type="InterPro" id="IPR050273">
    <property type="entry name" value="GppA/Ppx_hydrolase"/>
</dbReference>
<protein>
    <recommendedName>
        <fullName evidence="1">Ppx/GppA phosphatase N-terminal domain-containing protein</fullName>
    </recommendedName>
</protein>
<dbReference type="InterPro" id="IPR003695">
    <property type="entry name" value="Ppx_GppA_N"/>
</dbReference>
<dbReference type="InterPro" id="IPR043129">
    <property type="entry name" value="ATPase_NBD"/>
</dbReference>
<name>A0A7S4VCD2_9DINO</name>
<accession>A0A7S4VCD2</accession>
<dbReference type="Gene3D" id="3.30.420.40">
    <property type="match status" value="1"/>
</dbReference>
<dbReference type="SUPFAM" id="SSF53067">
    <property type="entry name" value="Actin-like ATPase domain"/>
    <property type="match status" value="1"/>
</dbReference>
<organism evidence="2">
    <name type="scientific">Alexandrium monilatum</name>
    <dbReference type="NCBI Taxonomy" id="311494"/>
    <lineage>
        <taxon>Eukaryota</taxon>
        <taxon>Sar</taxon>
        <taxon>Alveolata</taxon>
        <taxon>Dinophyceae</taxon>
        <taxon>Gonyaulacales</taxon>
        <taxon>Pyrocystaceae</taxon>
        <taxon>Alexandrium</taxon>
    </lineage>
</organism>
<dbReference type="EMBL" id="HBNR01023350">
    <property type="protein sequence ID" value="CAE4575994.1"/>
    <property type="molecule type" value="Transcribed_RNA"/>
</dbReference>
<sequence length="398" mass="41045">MTRALPRLGSARSALSRFPAPCLAPTRGRVLAFASVALCAGSHCAWRWQESRGSVCAFGMPATPEKAVVRAAYDIGSGLSKVQVAEVEPRARTILRVLHAEQRQCLMREAMALRGDGSIGAEALAECAQILREMKARAEALGAAEHAAIATAVFREASDGQGFLDATVNGELGLRASVVSQRVEGEIGFLTAVAAASDAGVGCGERGVVAWDSGGGSFQVSALGGTGLDVWGVHLGSASATALMVEAVQGRSFAEEQSPNPCSIDDCLALAERMRADIGPAPGWLLDRLAARGDPVTVIAIGGKTGAFGNSAQACGKAMWTAGELWAAIECLAGSTDGDLQAAGFTTVRMILPKLVLVHTVMSIVGMESARHLPSAGGCAGMLLCDSLWAFSPARSSH</sequence>
<dbReference type="Gene3D" id="3.30.420.150">
    <property type="entry name" value="Exopolyphosphatase. Domain 2"/>
    <property type="match status" value="1"/>
</dbReference>
<gene>
    <name evidence="2" type="ORF">AMON00008_LOCUS15614</name>
</gene>
<dbReference type="GO" id="GO:0006357">
    <property type="term" value="P:regulation of transcription by RNA polymerase II"/>
    <property type="evidence" value="ECO:0007669"/>
    <property type="project" value="TreeGrafter"/>
</dbReference>
<reference evidence="2" key="1">
    <citation type="submission" date="2021-01" db="EMBL/GenBank/DDBJ databases">
        <authorList>
            <person name="Corre E."/>
            <person name="Pelletier E."/>
            <person name="Niang G."/>
            <person name="Scheremetjew M."/>
            <person name="Finn R."/>
            <person name="Kale V."/>
            <person name="Holt S."/>
            <person name="Cochrane G."/>
            <person name="Meng A."/>
            <person name="Brown T."/>
            <person name="Cohen L."/>
        </authorList>
    </citation>
    <scope>NUCLEOTIDE SEQUENCE</scope>
    <source>
        <strain evidence="2">CCMP3105</strain>
    </source>
</reference>
<evidence type="ECO:0000313" key="2">
    <source>
        <dbReference type="EMBL" id="CAE4575994.1"/>
    </source>
</evidence>
<dbReference type="Pfam" id="PF02541">
    <property type="entry name" value="Ppx-GppA"/>
    <property type="match status" value="1"/>
</dbReference>
<feature type="domain" description="Ppx/GppA phosphatase N-terminal" evidence="1">
    <location>
        <begin position="95"/>
        <end position="223"/>
    </location>
</feature>
<dbReference type="AlphaFoldDB" id="A0A7S4VCD2"/>
<dbReference type="PANTHER" id="PTHR30005:SF0">
    <property type="entry name" value="RETROGRADE REGULATION PROTEIN 2"/>
    <property type="match status" value="1"/>
</dbReference>